<keyword evidence="2" id="KW-0378">Hydrolase</keyword>
<accession>A0A518K4U3</accession>
<proteinExistence type="predicted"/>
<sequence length="314" mass="35517">MPASSKTNDAKWRSEYPFSSHWMNLPDGQLHYVDEGPRSGETLLFVHGNPTWSFHWRRLITALSPTRRCVAIDHLGCGLSDKPHVGYRLADRIRHLGRLVDELDLRQVTLVAQDWGGAIGLGAMLDRQERLDRVLLYNTGAWPPDSIPARINVCKTPLLGKLALQGGNLFSLTALRMTMARRKLDAIAEAGYLAPYNNWANRRAVYEFVADIPRTPDHPTWRTLKSIDERLPQLARLPIRLVWGMQDWCFTPACLERFQRYWPEAEAFRLEDVGHWVPEDAPEEALRLLAEFVGGATAVGDAAAHSTHVVREGV</sequence>
<protein>
    <submittedName>
        <fullName evidence="2">Haloalkane dehalogenase</fullName>
        <ecNumber evidence="2">3.8.1.5</ecNumber>
    </submittedName>
</protein>
<organism evidence="2 3">
    <name type="scientific">Botrimarina mediterranea</name>
    <dbReference type="NCBI Taxonomy" id="2528022"/>
    <lineage>
        <taxon>Bacteria</taxon>
        <taxon>Pseudomonadati</taxon>
        <taxon>Planctomycetota</taxon>
        <taxon>Planctomycetia</taxon>
        <taxon>Pirellulales</taxon>
        <taxon>Lacipirellulaceae</taxon>
        <taxon>Botrimarina</taxon>
    </lineage>
</organism>
<dbReference type="SUPFAM" id="SSF53474">
    <property type="entry name" value="alpha/beta-Hydrolases"/>
    <property type="match status" value="1"/>
</dbReference>
<dbReference type="PANTHER" id="PTHR43798:SF24">
    <property type="entry name" value="CIS-3-ALKYL-4-ALKYLOXETAN-2-ONE DECARBOXYLASE"/>
    <property type="match status" value="1"/>
</dbReference>
<dbReference type="KEGG" id="bmei:Spa11_09690"/>
<reference evidence="2 3" key="1">
    <citation type="submission" date="2019-02" db="EMBL/GenBank/DDBJ databases">
        <title>Deep-cultivation of Planctomycetes and their phenomic and genomic characterization uncovers novel biology.</title>
        <authorList>
            <person name="Wiegand S."/>
            <person name="Jogler M."/>
            <person name="Boedeker C."/>
            <person name="Pinto D."/>
            <person name="Vollmers J."/>
            <person name="Rivas-Marin E."/>
            <person name="Kohn T."/>
            <person name="Peeters S.H."/>
            <person name="Heuer A."/>
            <person name="Rast P."/>
            <person name="Oberbeckmann S."/>
            <person name="Bunk B."/>
            <person name="Jeske O."/>
            <person name="Meyerdierks A."/>
            <person name="Storesund J.E."/>
            <person name="Kallscheuer N."/>
            <person name="Luecker S."/>
            <person name="Lage O.M."/>
            <person name="Pohl T."/>
            <person name="Merkel B.J."/>
            <person name="Hornburger P."/>
            <person name="Mueller R.-W."/>
            <person name="Bruemmer F."/>
            <person name="Labrenz M."/>
            <person name="Spormann A.M."/>
            <person name="Op den Camp H."/>
            <person name="Overmann J."/>
            <person name="Amann R."/>
            <person name="Jetten M.S.M."/>
            <person name="Mascher T."/>
            <person name="Medema M.H."/>
            <person name="Devos D.P."/>
            <person name="Kaster A.-K."/>
            <person name="Ovreas L."/>
            <person name="Rohde M."/>
            <person name="Galperin M.Y."/>
            <person name="Jogler C."/>
        </authorList>
    </citation>
    <scope>NUCLEOTIDE SEQUENCE [LARGE SCALE GENOMIC DNA]</scope>
    <source>
        <strain evidence="2 3">Spa11</strain>
    </source>
</reference>
<dbReference type="RefSeq" id="WP_145108646.1">
    <property type="nucleotide sequence ID" value="NZ_CP036349.1"/>
</dbReference>
<dbReference type="PRINTS" id="PR00412">
    <property type="entry name" value="EPOXHYDRLASE"/>
</dbReference>
<evidence type="ECO:0000259" key="1">
    <source>
        <dbReference type="Pfam" id="PF00561"/>
    </source>
</evidence>
<dbReference type="InterPro" id="IPR000639">
    <property type="entry name" value="Epox_hydrolase-like"/>
</dbReference>
<evidence type="ECO:0000313" key="2">
    <source>
        <dbReference type="EMBL" id="QDV72787.1"/>
    </source>
</evidence>
<dbReference type="InterPro" id="IPR000073">
    <property type="entry name" value="AB_hydrolase_1"/>
</dbReference>
<dbReference type="InterPro" id="IPR029058">
    <property type="entry name" value="AB_hydrolase_fold"/>
</dbReference>
<dbReference type="Pfam" id="PF00561">
    <property type="entry name" value="Abhydrolase_1"/>
    <property type="match status" value="1"/>
</dbReference>
<dbReference type="InterPro" id="IPR050266">
    <property type="entry name" value="AB_hydrolase_sf"/>
</dbReference>
<dbReference type="AlphaFoldDB" id="A0A518K4U3"/>
<dbReference type="EC" id="3.8.1.5" evidence="2"/>
<keyword evidence="3" id="KW-1185">Reference proteome</keyword>
<name>A0A518K4U3_9BACT</name>
<dbReference type="EMBL" id="CP036349">
    <property type="protein sequence ID" value="QDV72787.1"/>
    <property type="molecule type" value="Genomic_DNA"/>
</dbReference>
<dbReference type="Gene3D" id="3.40.50.1820">
    <property type="entry name" value="alpha/beta hydrolase"/>
    <property type="match status" value="1"/>
</dbReference>
<feature type="domain" description="AB hydrolase-1" evidence="1">
    <location>
        <begin position="42"/>
        <end position="282"/>
    </location>
</feature>
<dbReference type="GO" id="GO:0016020">
    <property type="term" value="C:membrane"/>
    <property type="evidence" value="ECO:0007669"/>
    <property type="project" value="TreeGrafter"/>
</dbReference>
<dbReference type="Proteomes" id="UP000316426">
    <property type="component" value="Chromosome"/>
</dbReference>
<evidence type="ECO:0000313" key="3">
    <source>
        <dbReference type="Proteomes" id="UP000316426"/>
    </source>
</evidence>
<dbReference type="PANTHER" id="PTHR43798">
    <property type="entry name" value="MONOACYLGLYCEROL LIPASE"/>
    <property type="match status" value="1"/>
</dbReference>
<dbReference type="GO" id="GO:0018786">
    <property type="term" value="F:haloalkane dehalogenase activity"/>
    <property type="evidence" value="ECO:0007669"/>
    <property type="project" value="UniProtKB-EC"/>
</dbReference>
<gene>
    <name evidence="2" type="primary">dhaAF</name>
    <name evidence="2" type="ORF">Spa11_09690</name>
</gene>